<reference evidence="2 3" key="2">
    <citation type="submission" date="2023-10" db="EMBL/GenBank/DDBJ databases">
        <authorList>
            <person name="Han X.F."/>
        </authorList>
    </citation>
    <scope>NUCLEOTIDE SEQUENCE [LARGE SCALE GENOMIC DNA]</scope>
    <source>
        <strain evidence="2 3">KCTC 39840</strain>
    </source>
</reference>
<protein>
    <recommendedName>
        <fullName evidence="1">PLL-like beta propeller domain-containing protein</fullName>
    </recommendedName>
</protein>
<dbReference type="Proteomes" id="UP001284601">
    <property type="component" value="Unassembled WGS sequence"/>
</dbReference>
<keyword evidence="3" id="KW-1185">Reference proteome</keyword>
<dbReference type="RefSeq" id="WP_318597396.1">
    <property type="nucleotide sequence ID" value="NZ_JAWSTH010000026.1"/>
</dbReference>
<sequence>MQLTSGPAASARADGTVDVFAKGPDNAIWHRYLTNGVWSDWGSIGGIGTSAPASTSRMWSPNLDVFVKGNDNRIYHKYWTPADGWTDWGSLDGQFLYAPAVVSHEPGKLDVFGVGTDHQLWQKHWNGSSWTAWIPLGGYLTSAPTVESQEAGKVDVFARDANNNIAQRSWNGASWSQWVTISTIATSGPTALSEGIGRVVLFVRGGPQVYVNQLITGLWTGWGPFGATEGPIGIPQEPLPPANGTLIRGSGSSTVYLLFNGVRYTLGPGVAAAMQLDLNAVTGVSQSSVDQLVDGGMMTTERLNNTLPEPDPDDARTAVNTHKDHFLFYSADRKARVSATLQWSIGLLKPWIYRGDYTSNSWVSPYNDVGCIWVRVTWSMLGAPTLAFPPGLSISGATEDSGYYRKCRRAPAGAPDGIPLDRFVHSQTMVLSSTIRVCSSNTAADGPGNCSNDRKWS</sequence>
<name>A0ABU4HP59_9ACTN</name>
<evidence type="ECO:0000313" key="2">
    <source>
        <dbReference type="EMBL" id="MDW5595062.1"/>
    </source>
</evidence>
<comment type="caution">
    <text evidence="2">The sequence shown here is derived from an EMBL/GenBank/DDBJ whole genome shotgun (WGS) entry which is preliminary data.</text>
</comment>
<dbReference type="Gene3D" id="2.120.10.70">
    <property type="entry name" value="Fucose-specific lectin"/>
    <property type="match status" value="2"/>
</dbReference>
<organism evidence="2 3">
    <name type="scientific">Conexibacter stalactiti</name>
    <dbReference type="NCBI Taxonomy" id="1940611"/>
    <lineage>
        <taxon>Bacteria</taxon>
        <taxon>Bacillati</taxon>
        <taxon>Actinomycetota</taxon>
        <taxon>Thermoleophilia</taxon>
        <taxon>Solirubrobacterales</taxon>
        <taxon>Conexibacteraceae</taxon>
        <taxon>Conexibacter</taxon>
    </lineage>
</organism>
<gene>
    <name evidence="2" type="ORF">R7226_11975</name>
</gene>
<dbReference type="SUPFAM" id="SSF89372">
    <property type="entry name" value="Fucose-specific lectin"/>
    <property type="match status" value="1"/>
</dbReference>
<reference evidence="3" key="1">
    <citation type="submission" date="2023-07" db="EMBL/GenBank/DDBJ databases">
        <title>Conexibacter stalactiti sp. nov., isolated from stalactites in a lava cave and emended description of the genus Conexibacter.</title>
        <authorList>
            <person name="Lee S.D."/>
        </authorList>
    </citation>
    <scope>NUCLEOTIDE SEQUENCE [LARGE SCALE GENOMIC DNA]</scope>
    <source>
        <strain evidence="3">KCTC 39840</strain>
    </source>
</reference>
<evidence type="ECO:0000313" key="3">
    <source>
        <dbReference type="Proteomes" id="UP001284601"/>
    </source>
</evidence>
<dbReference type="EMBL" id="JAWSTH010000026">
    <property type="protein sequence ID" value="MDW5595062.1"/>
    <property type="molecule type" value="Genomic_DNA"/>
</dbReference>
<proteinExistence type="predicted"/>
<accession>A0ABU4HP59</accession>
<dbReference type="Pfam" id="PF26607">
    <property type="entry name" value="DUF8189"/>
    <property type="match status" value="1"/>
</dbReference>
<evidence type="ECO:0000259" key="1">
    <source>
        <dbReference type="Pfam" id="PF26607"/>
    </source>
</evidence>
<dbReference type="CDD" id="cd22954">
    <property type="entry name" value="PLL_lectin"/>
    <property type="match status" value="1"/>
</dbReference>
<dbReference type="InterPro" id="IPR058502">
    <property type="entry name" value="PLL-like_beta-prop"/>
</dbReference>
<feature type="domain" description="PLL-like beta propeller" evidence="1">
    <location>
        <begin position="2"/>
        <end position="224"/>
    </location>
</feature>